<organism evidence="1 2">
    <name type="scientific">Winogradskyella poriferorum</name>
    <dbReference type="NCBI Taxonomy" id="307627"/>
    <lineage>
        <taxon>Bacteria</taxon>
        <taxon>Pseudomonadati</taxon>
        <taxon>Bacteroidota</taxon>
        <taxon>Flavobacteriia</taxon>
        <taxon>Flavobacteriales</taxon>
        <taxon>Flavobacteriaceae</taxon>
        <taxon>Winogradskyella</taxon>
    </lineage>
</organism>
<gene>
    <name evidence="1" type="ORF">V1468_00725</name>
</gene>
<dbReference type="RefSeq" id="WP_331808349.1">
    <property type="nucleotide sequence ID" value="NZ_JAZHOU010000001.1"/>
</dbReference>
<evidence type="ECO:0000313" key="1">
    <source>
        <dbReference type="EMBL" id="MEF3077511.1"/>
    </source>
</evidence>
<protein>
    <recommendedName>
        <fullName evidence="3">Lipoprotein</fullName>
    </recommendedName>
</protein>
<accession>A0ABU7W2W3</accession>
<dbReference type="EMBL" id="JAZHOU010000001">
    <property type="protein sequence ID" value="MEF3077511.1"/>
    <property type="molecule type" value="Genomic_DNA"/>
</dbReference>
<dbReference type="Proteomes" id="UP001356704">
    <property type="component" value="Unassembled WGS sequence"/>
</dbReference>
<evidence type="ECO:0008006" key="3">
    <source>
        <dbReference type="Google" id="ProtNLM"/>
    </source>
</evidence>
<evidence type="ECO:0000313" key="2">
    <source>
        <dbReference type="Proteomes" id="UP001356704"/>
    </source>
</evidence>
<name>A0ABU7W2W3_9FLAO</name>
<comment type="caution">
    <text evidence="1">The sequence shown here is derived from an EMBL/GenBank/DDBJ whole genome shotgun (WGS) entry which is preliminary data.</text>
</comment>
<sequence>MNKLYFISAFLAFVFTSCTEKESVLPENLYNQKANEFVATLLKYQDFNCNCVIEPRHTLLDYMKIERPTGNMEKVIMKWTNIKSQEVKDSLNTLSKQVNLNTTIIKSGYKLISARLADSIVRIKDRDERIQVMDSLCPKGFMTLSKPFFNKSMDTVFIQIDNMPYSCLSMPISFYYYLNNDWIINY</sequence>
<keyword evidence="2" id="KW-1185">Reference proteome</keyword>
<dbReference type="PROSITE" id="PS51257">
    <property type="entry name" value="PROKAR_LIPOPROTEIN"/>
    <property type="match status" value="1"/>
</dbReference>
<reference evidence="1 2" key="1">
    <citation type="submission" date="2024-02" db="EMBL/GenBank/DDBJ databases">
        <title>Winogradskyella poriferorum JCM 12885.</title>
        <authorList>
            <person name="Zhang D.-F."/>
            <person name="Fu Z.-Y."/>
        </authorList>
    </citation>
    <scope>NUCLEOTIDE SEQUENCE [LARGE SCALE GENOMIC DNA]</scope>
    <source>
        <strain evidence="1 2">JCM 12885</strain>
    </source>
</reference>
<proteinExistence type="predicted"/>